<dbReference type="STRING" id="137265.SAMN05421684_1556"/>
<dbReference type="InterPro" id="IPR036890">
    <property type="entry name" value="HATPase_C_sf"/>
</dbReference>
<evidence type="ECO:0000256" key="3">
    <source>
        <dbReference type="ARBA" id="ARBA00022553"/>
    </source>
</evidence>
<evidence type="ECO:0000256" key="7">
    <source>
        <dbReference type="ARBA" id="ARBA00022840"/>
    </source>
</evidence>
<feature type="transmembrane region" description="Helical" evidence="9">
    <location>
        <begin position="120"/>
        <end position="137"/>
    </location>
</feature>
<evidence type="ECO:0000256" key="9">
    <source>
        <dbReference type="SAM" id="Phobius"/>
    </source>
</evidence>
<dbReference type="InterPro" id="IPR011712">
    <property type="entry name" value="Sig_transdc_His_kin_sub3_dim/P"/>
</dbReference>
<keyword evidence="9" id="KW-0812">Transmembrane</keyword>
<evidence type="ECO:0000256" key="2">
    <source>
        <dbReference type="ARBA" id="ARBA00012438"/>
    </source>
</evidence>
<dbReference type="GO" id="GO:0005524">
    <property type="term" value="F:ATP binding"/>
    <property type="evidence" value="ECO:0007669"/>
    <property type="project" value="UniProtKB-KW"/>
</dbReference>
<keyword evidence="9" id="KW-1133">Transmembrane helix</keyword>
<dbReference type="GO" id="GO:0046983">
    <property type="term" value="F:protein dimerization activity"/>
    <property type="evidence" value="ECO:0007669"/>
    <property type="project" value="InterPro"/>
</dbReference>
<dbReference type="GO" id="GO:0000155">
    <property type="term" value="F:phosphorelay sensor kinase activity"/>
    <property type="evidence" value="ECO:0007669"/>
    <property type="project" value="InterPro"/>
</dbReference>
<evidence type="ECO:0000313" key="12">
    <source>
        <dbReference type="Proteomes" id="UP000199632"/>
    </source>
</evidence>
<feature type="transmembrane region" description="Helical" evidence="9">
    <location>
        <begin position="184"/>
        <end position="204"/>
    </location>
</feature>
<dbReference type="PANTHER" id="PTHR24421:SF10">
    <property type="entry name" value="NITRATE_NITRITE SENSOR PROTEIN NARQ"/>
    <property type="match status" value="1"/>
</dbReference>
<dbReference type="Gene3D" id="3.30.565.10">
    <property type="entry name" value="Histidine kinase-like ATPase, C-terminal domain"/>
    <property type="match status" value="1"/>
</dbReference>
<feature type="transmembrane region" description="Helical" evidence="9">
    <location>
        <begin position="144"/>
        <end position="164"/>
    </location>
</feature>
<feature type="domain" description="Histidine kinase/HSP90-like ATPase" evidence="10">
    <location>
        <begin position="347"/>
        <end position="443"/>
    </location>
</feature>
<keyword evidence="9" id="KW-0472">Membrane</keyword>
<evidence type="ECO:0000259" key="10">
    <source>
        <dbReference type="SMART" id="SM00387"/>
    </source>
</evidence>
<accession>A0A1H3MQ50</accession>
<dbReference type="Gene3D" id="1.20.5.1930">
    <property type="match status" value="1"/>
</dbReference>
<evidence type="ECO:0000256" key="4">
    <source>
        <dbReference type="ARBA" id="ARBA00022679"/>
    </source>
</evidence>
<keyword evidence="3" id="KW-0597">Phosphoprotein</keyword>
<keyword evidence="4" id="KW-0808">Transferase</keyword>
<dbReference type="Pfam" id="PF02518">
    <property type="entry name" value="HATPase_c"/>
    <property type="match status" value="1"/>
</dbReference>
<dbReference type="EMBL" id="FNQB01000001">
    <property type="protein sequence ID" value="SDY78872.1"/>
    <property type="molecule type" value="Genomic_DNA"/>
</dbReference>
<feature type="transmembrane region" description="Helical" evidence="9">
    <location>
        <begin position="74"/>
        <end position="91"/>
    </location>
</feature>
<name>A0A1H3MQ50_9ACTN</name>
<keyword evidence="6 11" id="KW-0418">Kinase</keyword>
<evidence type="ECO:0000313" key="11">
    <source>
        <dbReference type="EMBL" id="SDY78872.1"/>
    </source>
</evidence>
<dbReference type="Proteomes" id="UP000199632">
    <property type="component" value="Unassembled WGS sequence"/>
</dbReference>
<evidence type="ECO:0000256" key="8">
    <source>
        <dbReference type="ARBA" id="ARBA00023012"/>
    </source>
</evidence>
<dbReference type="GO" id="GO:0016020">
    <property type="term" value="C:membrane"/>
    <property type="evidence" value="ECO:0007669"/>
    <property type="project" value="InterPro"/>
</dbReference>
<protein>
    <recommendedName>
        <fullName evidence="2">histidine kinase</fullName>
        <ecNumber evidence="2">2.7.13.3</ecNumber>
    </recommendedName>
</protein>
<dbReference type="PANTHER" id="PTHR24421">
    <property type="entry name" value="NITRATE/NITRITE SENSOR PROTEIN NARX-RELATED"/>
    <property type="match status" value="1"/>
</dbReference>
<proteinExistence type="predicted"/>
<reference evidence="12" key="1">
    <citation type="submission" date="2016-10" db="EMBL/GenBank/DDBJ databases">
        <authorList>
            <person name="Varghese N."/>
            <person name="Submissions S."/>
        </authorList>
    </citation>
    <scope>NUCLEOTIDE SEQUENCE [LARGE SCALE GENOMIC DNA]</scope>
    <source>
        <strain evidence="12">DSM 44718</strain>
    </source>
</reference>
<dbReference type="SUPFAM" id="SSF55874">
    <property type="entry name" value="ATPase domain of HSP90 chaperone/DNA topoisomerase II/histidine kinase"/>
    <property type="match status" value="1"/>
</dbReference>
<dbReference type="EC" id="2.7.13.3" evidence="2"/>
<dbReference type="Pfam" id="PF07730">
    <property type="entry name" value="HisKA_3"/>
    <property type="match status" value="1"/>
</dbReference>
<feature type="transmembrane region" description="Helical" evidence="9">
    <location>
        <begin position="43"/>
        <end position="68"/>
    </location>
</feature>
<evidence type="ECO:0000256" key="6">
    <source>
        <dbReference type="ARBA" id="ARBA00022777"/>
    </source>
</evidence>
<organism evidence="11 12">
    <name type="scientific">Asanoa ishikariensis</name>
    <dbReference type="NCBI Taxonomy" id="137265"/>
    <lineage>
        <taxon>Bacteria</taxon>
        <taxon>Bacillati</taxon>
        <taxon>Actinomycetota</taxon>
        <taxon>Actinomycetes</taxon>
        <taxon>Micromonosporales</taxon>
        <taxon>Micromonosporaceae</taxon>
        <taxon>Asanoa</taxon>
    </lineage>
</organism>
<evidence type="ECO:0000256" key="5">
    <source>
        <dbReference type="ARBA" id="ARBA00022741"/>
    </source>
</evidence>
<dbReference type="SMART" id="SM00387">
    <property type="entry name" value="HATPase_c"/>
    <property type="match status" value="1"/>
</dbReference>
<comment type="catalytic activity">
    <reaction evidence="1">
        <text>ATP + protein L-histidine = ADP + protein N-phospho-L-histidine.</text>
        <dbReference type="EC" id="2.7.13.3"/>
    </reaction>
</comment>
<keyword evidence="5" id="KW-0547">Nucleotide-binding</keyword>
<gene>
    <name evidence="11" type="ORF">SAMN05421684_1556</name>
</gene>
<dbReference type="Pfam" id="PF23539">
    <property type="entry name" value="DUF7134"/>
    <property type="match status" value="1"/>
</dbReference>
<dbReference type="AlphaFoldDB" id="A0A1H3MQ50"/>
<keyword evidence="8" id="KW-0902">Two-component regulatory system</keyword>
<dbReference type="CDD" id="cd16917">
    <property type="entry name" value="HATPase_UhpB-NarQ-NarX-like"/>
    <property type="match status" value="1"/>
</dbReference>
<feature type="transmembrane region" description="Helical" evidence="9">
    <location>
        <begin position="98"/>
        <end position="114"/>
    </location>
</feature>
<dbReference type="InterPro" id="IPR003594">
    <property type="entry name" value="HATPase_dom"/>
</dbReference>
<dbReference type="InterPro" id="IPR055558">
    <property type="entry name" value="DUF7134"/>
</dbReference>
<evidence type="ECO:0000256" key="1">
    <source>
        <dbReference type="ARBA" id="ARBA00000085"/>
    </source>
</evidence>
<dbReference type="InterPro" id="IPR050482">
    <property type="entry name" value="Sensor_HK_TwoCompSys"/>
</dbReference>
<keyword evidence="7" id="KW-0067">ATP-binding</keyword>
<sequence length="448" mass="48846">MSSGLGKGSLSDPFPKLAPVTAPSLAAQWRRPGPTPEQRRADVLIGLAVTVLVLLNMTLTTSAGVSVFGGRMPILPEQVFWTLAICLPLCWRRRWPEAVALVVSAAFIAAQVRAAPEQQLTSWVLFGAIYALGAWGRDRWRAKWIRIAITVAMFVWLFISLAIFLGRAQPNEFEHASGVLPPLFAVVVNGILVNVLIFGFAYFFGEIAWTSARREHELELRAEQLRASQAEARELAVSDERLRIARELHDVVAHHVSVMGVQASAGRRVLDKDPAKARVALESVEQSARTAVDELRRMLGLLRQSGDAVDVTAGGVDRLDELLGNAREAGLRAELGVYGDPVELAESLSQAIYRIVQEALTNTLKHAGATTVDVRIRYLAHEVEIDVTDDGRSVLVGQRTGGMGLIGMRERVSAHDGVLETGPAVDGPGRRGFRVRARFPLTRVAVEA</sequence>
<keyword evidence="12" id="KW-1185">Reference proteome</keyword>